<comment type="similarity">
    <text evidence="3">Belongs to the cytochrome P450 family.</text>
</comment>
<keyword evidence="9" id="KW-1133">Transmembrane helix</keyword>
<proteinExistence type="inferred from homology"/>
<evidence type="ECO:0000256" key="5">
    <source>
        <dbReference type="ARBA" id="ARBA00022723"/>
    </source>
</evidence>
<evidence type="ECO:0000256" key="3">
    <source>
        <dbReference type="ARBA" id="ARBA00010617"/>
    </source>
</evidence>
<dbReference type="GO" id="GO:0020037">
    <property type="term" value="F:heme binding"/>
    <property type="evidence" value="ECO:0007669"/>
    <property type="project" value="InterPro"/>
</dbReference>
<protein>
    <submittedName>
        <fullName evidence="10">Cytochrome P450</fullName>
    </submittedName>
</protein>
<evidence type="ECO:0000313" key="10">
    <source>
        <dbReference type="EMBL" id="KAB5595965.1"/>
    </source>
</evidence>
<evidence type="ECO:0000256" key="4">
    <source>
        <dbReference type="ARBA" id="ARBA00022617"/>
    </source>
</evidence>
<dbReference type="Gene3D" id="1.10.630.10">
    <property type="entry name" value="Cytochrome P450"/>
    <property type="match status" value="1"/>
</dbReference>
<keyword evidence="7" id="KW-0408">Iron</keyword>
<name>A0A5N5QW43_9AGAM</name>
<evidence type="ECO:0000256" key="6">
    <source>
        <dbReference type="ARBA" id="ARBA00023002"/>
    </source>
</evidence>
<dbReference type="Proteomes" id="UP000383932">
    <property type="component" value="Unassembled WGS sequence"/>
</dbReference>
<dbReference type="PANTHER" id="PTHR24305">
    <property type="entry name" value="CYTOCHROME P450"/>
    <property type="match status" value="1"/>
</dbReference>
<keyword evidence="4" id="KW-0349">Heme</keyword>
<dbReference type="Pfam" id="PF00067">
    <property type="entry name" value="p450"/>
    <property type="match status" value="2"/>
</dbReference>
<dbReference type="PANTHER" id="PTHR24305:SF166">
    <property type="entry name" value="CYTOCHROME P450 12A4, MITOCHONDRIAL-RELATED"/>
    <property type="match status" value="1"/>
</dbReference>
<dbReference type="GO" id="GO:0016705">
    <property type="term" value="F:oxidoreductase activity, acting on paired donors, with incorporation or reduction of molecular oxygen"/>
    <property type="evidence" value="ECO:0007669"/>
    <property type="project" value="InterPro"/>
</dbReference>
<keyword evidence="9" id="KW-0472">Membrane</keyword>
<dbReference type="InterPro" id="IPR036396">
    <property type="entry name" value="Cyt_P450_sf"/>
</dbReference>
<dbReference type="GO" id="GO:0005506">
    <property type="term" value="F:iron ion binding"/>
    <property type="evidence" value="ECO:0007669"/>
    <property type="project" value="InterPro"/>
</dbReference>
<evidence type="ECO:0000256" key="1">
    <source>
        <dbReference type="ARBA" id="ARBA00001971"/>
    </source>
</evidence>
<keyword evidence="8" id="KW-0503">Monooxygenase</keyword>
<accession>A0A5N5QW43</accession>
<dbReference type="PRINTS" id="PR00385">
    <property type="entry name" value="P450"/>
</dbReference>
<gene>
    <name evidence="10" type="ORF">CTheo_482</name>
</gene>
<evidence type="ECO:0000256" key="8">
    <source>
        <dbReference type="ARBA" id="ARBA00023033"/>
    </source>
</evidence>
<organism evidence="10 11">
    <name type="scientific">Ceratobasidium theobromae</name>
    <dbReference type="NCBI Taxonomy" id="1582974"/>
    <lineage>
        <taxon>Eukaryota</taxon>
        <taxon>Fungi</taxon>
        <taxon>Dikarya</taxon>
        <taxon>Basidiomycota</taxon>
        <taxon>Agaricomycotina</taxon>
        <taxon>Agaricomycetes</taxon>
        <taxon>Cantharellales</taxon>
        <taxon>Ceratobasidiaceae</taxon>
        <taxon>Ceratobasidium</taxon>
    </lineage>
</organism>
<evidence type="ECO:0000256" key="2">
    <source>
        <dbReference type="ARBA" id="ARBA00005179"/>
    </source>
</evidence>
<dbReference type="AlphaFoldDB" id="A0A5N5QW43"/>
<dbReference type="EMBL" id="SSOP01000004">
    <property type="protein sequence ID" value="KAB5595965.1"/>
    <property type="molecule type" value="Genomic_DNA"/>
</dbReference>
<dbReference type="InterPro" id="IPR050121">
    <property type="entry name" value="Cytochrome_P450_monoxygenase"/>
</dbReference>
<dbReference type="SUPFAM" id="SSF48264">
    <property type="entry name" value="Cytochrome P450"/>
    <property type="match status" value="1"/>
</dbReference>
<sequence>MSVGAVLGTTASFVLKYGSLWLALYTARYFIVLLIVDPYKSFLRYLPGPPTNGKFDSKLMHELQDPRFARKLHEKYEKLYGSTMRFQGLGYFDYRLSTIDPTAINYVLNKAADIFQKPWQTRRFLGRLIAGGSRSNGIFVTEGDEHRKLRRIISPAFSSQSVKNLAPLFLHKSFELRDKLRSVIASPPSVSQPGVEIEQFPGEPAPRMRMDLHNWIGRVTFDIIGVAGFGYEFRSVQEETNEFYNAYRCMFDALRQAESLVHIVGLFLPAWVADKIPDARTREVRRCRKIIETEISLLFAKRRAAIAAEKAAGAIAEKDFTILNLLLRSNETFGAQLTDWDILAQIDSITFSGHDTTSLVIEWGLWELTRFPTVQARIRAELEPLVPMLRNYAAACPSDECNVYADLDGELGDLAMQIDALPYLENFVREVLRHHPSVQSTLRVAQQDEIIPVSGPIYAGEKGELSKAYVEPHHCGFPGGGIRVRKGEFVHIPIEGINVTTQVWGESAHEFNPDRWNDLPPSAKANPGLYAGLMSFSIGPSSCPASRWALVETKLMFSVLVASFEFTGASPMQGHNFIISRPYVENQFEKGHRMPLILTPL</sequence>
<keyword evidence="9" id="KW-0812">Transmembrane</keyword>
<evidence type="ECO:0000313" key="11">
    <source>
        <dbReference type="Proteomes" id="UP000383932"/>
    </source>
</evidence>
<evidence type="ECO:0000256" key="7">
    <source>
        <dbReference type="ARBA" id="ARBA00023004"/>
    </source>
</evidence>
<evidence type="ECO:0000256" key="9">
    <source>
        <dbReference type="SAM" id="Phobius"/>
    </source>
</evidence>
<comment type="pathway">
    <text evidence="2">Secondary metabolite biosynthesis.</text>
</comment>
<comment type="cofactor">
    <cofactor evidence="1">
        <name>heme</name>
        <dbReference type="ChEBI" id="CHEBI:30413"/>
    </cofactor>
</comment>
<dbReference type="GO" id="GO:0004497">
    <property type="term" value="F:monooxygenase activity"/>
    <property type="evidence" value="ECO:0007669"/>
    <property type="project" value="UniProtKB-KW"/>
</dbReference>
<dbReference type="OrthoDB" id="1470350at2759"/>
<feature type="transmembrane region" description="Helical" evidence="9">
    <location>
        <begin position="20"/>
        <end position="36"/>
    </location>
</feature>
<keyword evidence="11" id="KW-1185">Reference proteome</keyword>
<keyword evidence="5" id="KW-0479">Metal-binding</keyword>
<dbReference type="InterPro" id="IPR001128">
    <property type="entry name" value="Cyt_P450"/>
</dbReference>
<comment type="caution">
    <text evidence="10">The sequence shown here is derived from an EMBL/GenBank/DDBJ whole genome shotgun (WGS) entry which is preliminary data.</text>
</comment>
<reference evidence="10 11" key="1">
    <citation type="journal article" date="2019" name="Fungal Biol. Biotechnol.">
        <title>Draft genome sequence of fastidious pathogen Ceratobasidium theobromae, which causes vascular-streak dieback in Theobroma cacao.</title>
        <authorList>
            <person name="Ali S.S."/>
            <person name="Asman A."/>
            <person name="Shao J."/>
            <person name="Firmansyah A.P."/>
            <person name="Susilo A.W."/>
            <person name="Rosmana A."/>
            <person name="McMahon P."/>
            <person name="Junaid M."/>
            <person name="Guest D."/>
            <person name="Kheng T.Y."/>
            <person name="Meinhardt L.W."/>
            <person name="Bailey B.A."/>
        </authorList>
    </citation>
    <scope>NUCLEOTIDE SEQUENCE [LARGE SCALE GENOMIC DNA]</scope>
    <source>
        <strain evidence="10 11">CT2</strain>
    </source>
</reference>
<keyword evidence="6" id="KW-0560">Oxidoreductase</keyword>